<accession>A0A1B6CUI8</accession>
<evidence type="ECO:0000256" key="5">
    <source>
        <dbReference type="PROSITE-ProRule" id="PRU00205"/>
    </source>
</evidence>
<dbReference type="GO" id="GO:0097035">
    <property type="term" value="P:regulation of membrane lipid distribution"/>
    <property type="evidence" value="ECO:0007669"/>
    <property type="project" value="TreeGrafter"/>
</dbReference>
<evidence type="ECO:0000256" key="6">
    <source>
        <dbReference type="SAM" id="Phobius"/>
    </source>
</evidence>
<evidence type="ECO:0000313" key="8">
    <source>
        <dbReference type="EMBL" id="JAS17150.1"/>
    </source>
</evidence>
<protein>
    <recommendedName>
        <fullName evidence="7">TLC domain-containing protein</fullName>
    </recommendedName>
</protein>
<dbReference type="PROSITE" id="PS50922">
    <property type="entry name" value="TLC"/>
    <property type="match status" value="1"/>
</dbReference>
<dbReference type="PANTHER" id="PTHR13439">
    <property type="entry name" value="CT120 PROTEIN"/>
    <property type="match status" value="1"/>
</dbReference>
<dbReference type="InterPro" id="IPR050846">
    <property type="entry name" value="TLCD"/>
</dbReference>
<keyword evidence="3 6" id="KW-1133">Transmembrane helix</keyword>
<evidence type="ECO:0000256" key="2">
    <source>
        <dbReference type="ARBA" id="ARBA00022692"/>
    </source>
</evidence>
<feature type="transmembrane region" description="Helical" evidence="6">
    <location>
        <begin position="12"/>
        <end position="33"/>
    </location>
</feature>
<evidence type="ECO:0000259" key="7">
    <source>
        <dbReference type="PROSITE" id="PS50922"/>
    </source>
</evidence>
<keyword evidence="4 5" id="KW-0472">Membrane</keyword>
<reference evidence="8" key="1">
    <citation type="submission" date="2015-12" db="EMBL/GenBank/DDBJ databases">
        <title>De novo transcriptome assembly of four potential Pierce s Disease insect vectors from Arizona vineyards.</title>
        <authorList>
            <person name="Tassone E.E."/>
        </authorList>
    </citation>
    <scope>NUCLEOTIDE SEQUENCE</scope>
</reference>
<dbReference type="InterPro" id="IPR006634">
    <property type="entry name" value="TLC-dom"/>
</dbReference>
<name>A0A1B6CUI8_9HEMI</name>
<feature type="transmembrane region" description="Helical" evidence="6">
    <location>
        <begin position="141"/>
        <end position="159"/>
    </location>
</feature>
<feature type="domain" description="TLC" evidence="7">
    <location>
        <begin position="46"/>
        <end position="243"/>
    </location>
</feature>
<gene>
    <name evidence="8" type="ORF">g.7006</name>
</gene>
<dbReference type="GO" id="GO:0055091">
    <property type="term" value="P:phospholipid homeostasis"/>
    <property type="evidence" value="ECO:0007669"/>
    <property type="project" value="TreeGrafter"/>
</dbReference>
<organism evidence="8">
    <name type="scientific">Clastoptera arizonana</name>
    <name type="common">Arizona spittle bug</name>
    <dbReference type="NCBI Taxonomy" id="38151"/>
    <lineage>
        <taxon>Eukaryota</taxon>
        <taxon>Metazoa</taxon>
        <taxon>Ecdysozoa</taxon>
        <taxon>Arthropoda</taxon>
        <taxon>Hexapoda</taxon>
        <taxon>Insecta</taxon>
        <taxon>Pterygota</taxon>
        <taxon>Neoptera</taxon>
        <taxon>Paraneoptera</taxon>
        <taxon>Hemiptera</taxon>
        <taxon>Auchenorrhyncha</taxon>
        <taxon>Cercopoidea</taxon>
        <taxon>Clastopteridae</taxon>
        <taxon>Clastoptera</taxon>
    </lineage>
</organism>
<proteinExistence type="predicted"/>
<sequence>MTLNLDYSSSFNYGYIIVNFTTLLFFINNAYLLNAIIPLSATSNKHQEWKWRNIANSLIHSSVTGIGACISLYMTPEFHEDLISYWTPSAHCLIAFSIGYFIYDLIDMGLNDRKSKTFELMAHHTLVISCFFLSLSTYRYTGFTLMALLVEVNSIFLHIRQLMIIQCWSRQDHLYRLNNTFNLGTFVVFRILVMGWMTRWLLQNRDLLSLSAYRLGGLTLGVIMVMNIILFMRILKSDYQQCPQELVKVK</sequence>
<keyword evidence="2 5" id="KW-0812">Transmembrane</keyword>
<dbReference type="GO" id="GO:0071709">
    <property type="term" value="P:membrane assembly"/>
    <property type="evidence" value="ECO:0007669"/>
    <property type="project" value="TreeGrafter"/>
</dbReference>
<dbReference type="EMBL" id="GEDC01020148">
    <property type="protein sequence ID" value="JAS17150.1"/>
    <property type="molecule type" value="Transcribed_RNA"/>
</dbReference>
<evidence type="ECO:0000256" key="1">
    <source>
        <dbReference type="ARBA" id="ARBA00004141"/>
    </source>
</evidence>
<feature type="transmembrane region" description="Helical" evidence="6">
    <location>
        <begin position="210"/>
        <end position="231"/>
    </location>
</feature>
<evidence type="ECO:0000256" key="3">
    <source>
        <dbReference type="ARBA" id="ARBA00022989"/>
    </source>
</evidence>
<feature type="transmembrane region" description="Helical" evidence="6">
    <location>
        <begin position="180"/>
        <end position="198"/>
    </location>
</feature>
<dbReference type="Pfam" id="PF03798">
    <property type="entry name" value="TRAM_LAG1_CLN8"/>
    <property type="match status" value="1"/>
</dbReference>
<feature type="transmembrane region" description="Helical" evidence="6">
    <location>
        <begin position="118"/>
        <end position="135"/>
    </location>
</feature>
<dbReference type="SMART" id="SM00724">
    <property type="entry name" value="TLC"/>
    <property type="match status" value="1"/>
</dbReference>
<feature type="transmembrane region" description="Helical" evidence="6">
    <location>
        <begin position="54"/>
        <end position="73"/>
    </location>
</feature>
<evidence type="ECO:0000256" key="4">
    <source>
        <dbReference type="ARBA" id="ARBA00023136"/>
    </source>
</evidence>
<comment type="subcellular location">
    <subcellularLocation>
        <location evidence="1">Membrane</location>
        <topology evidence="1">Multi-pass membrane protein</topology>
    </subcellularLocation>
</comment>
<feature type="transmembrane region" description="Helical" evidence="6">
    <location>
        <begin position="85"/>
        <end position="106"/>
    </location>
</feature>
<dbReference type="PANTHER" id="PTHR13439:SF4">
    <property type="entry name" value="TLC DOMAIN-CONTAINING PROTEIN"/>
    <property type="match status" value="1"/>
</dbReference>
<dbReference type="GO" id="GO:0007009">
    <property type="term" value="P:plasma membrane organization"/>
    <property type="evidence" value="ECO:0007669"/>
    <property type="project" value="TreeGrafter"/>
</dbReference>
<dbReference type="AlphaFoldDB" id="A0A1B6CUI8"/>
<dbReference type="GO" id="GO:0005886">
    <property type="term" value="C:plasma membrane"/>
    <property type="evidence" value="ECO:0007669"/>
    <property type="project" value="TreeGrafter"/>
</dbReference>